<feature type="transmembrane region" description="Helical" evidence="1">
    <location>
        <begin position="58"/>
        <end position="76"/>
    </location>
</feature>
<feature type="transmembrane region" description="Helical" evidence="1">
    <location>
        <begin position="148"/>
        <end position="178"/>
    </location>
</feature>
<dbReference type="EMBL" id="JBBMEK010000077">
    <property type="protein sequence ID" value="MEQ2364995.1"/>
    <property type="molecule type" value="Genomic_DNA"/>
</dbReference>
<proteinExistence type="predicted"/>
<keyword evidence="1" id="KW-0472">Membrane</keyword>
<keyword evidence="1" id="KW-0812">Transmembrane</keyword>
<dbReference type="RefSeq" id="WP_015514615.1">
    <property type="nucleotide sequence ID" value="NZ_JBBMEK010000077.1"/>
</dbReference>
<dbReference type="Proteomes" id="UP001469749">
    <property type="component" value="Unassembled WGS sequence"/>
</dbReference>
<dbReference type="Pfam" id="PF04474">
    <property type="entry name" value="DUF554"/>
    <property type="match status" value="1"/>
</dbReference>
<evidence type="ECO:0000256" key="1">
    <source>
        <dbReference type="SAM" id="Phobius"/>
    </source>
</evidence>
<feature type="transmembrane region" description="Helical" evidence="1">
    <location>
        <begin position="6"/>
        <end position="26"/>
    </location>
</feature>
<gene>
    <name evidence="2" type="ORF">WMO25_07775</name>
</gene>
<feature type="transmembrane region" description="Helical" evidence="1">
    <location>
        <begin position="33"/>
        <end position="52"/>
    </location>
</feature>
<comment type="caution">
    <text evidence="2">The sequence shown here is derived from an EMBL/GenBank/DDBJ whole genome shotgun (WGS) entry which is preliminary data.</text>
</comment>
<organism evidence="2 3">
    <name type="scientific">Coprococcus intestinihominis</name>
    <dbReference type="NCBI Taxonomy" id="3133154"/>
    <lineage>
        <taxon>Bacteria</taxon>
        <taxon>Bacillati</taxon>
        <taxon>Bacillota</taxon>
        <taxon>Clostridia</taxon>
        <taxon>Lachnospirales</taxon>
        <taxon>Lachnospiraceae</taxon>
        <taxon>Coprococcus</taxon>
    </lineage>
</organism>
<evidence type="ECO:0000313" key="3">
    <source>
        <dbReference type="Proteomes" id="UP001469749"/>
    </source>
</evidence>
<name>A0ABV1B4U7_9FIRM</name>
<dbReference type="PANTHER" id="PTHR36111:SF2">
    <property type="entry name" value="INNER MEMBRANE PROTEIN"/>
    <property type="match status" value="1"/>
</dbReference>
<sequence>MPIGIIINALCIFVGGFIGLFARNFISERIITNLNMIFGLCSMGMGISSIVLMENMPAVIFALILGTGIGLAIHLGDKIRAGALMMEKASSRIVKSSPSALDRKEFTETLITIIVIFVASGTGIYGSIVSGMTGDHSIMIAKSILDLFTAIIFSCTLGSVVSLIAIPQFILFMTLFLLAGVIYPLTTPAMINDFKAVGGFFMLAAGFRMNKVTNFPTADMIPAMILIMPFSWIWSSFILPLVS</sequence>
<keyword evidence="1" id="KW-1133">Transmembrane helix</keyword>
<protein>
    <submittedName>
        <fullName evidence="2">DUF554 domain-containing protein</fullName>
    </submittedName>
</protein>
<feature type="transmembrane region" description="Helical" evidence="1">
    <location>
        <begin position="109"/>
        <end position="128"/>
    </location>
</feature>
<reference evidence="2 3" key="1">
    <citation type="submission" date="2024-03" db="EMBL/GenBank/DDBJ databases">
        <title>Human intestinal bacterial collection.</title>
        <authorList>
            <person name="Pauvert C."/>
            <person name="Hitch T.C.A."/>
            <person name="Clavel T."/>
        </authorList>
    </citation>
    <scope>NUCLEOTIDE SEQUENCE [LARGE SCALE GENOMIC DNA]</scope>
    <source>
        <strain evidence="2 3">CLA-AA-H190</strain>
    </source>
</reference>
<dbReference type="PANTHER" id="PTHR36111">
    <property type="entry name" value="INNER MEMBRANE PROTEIN-RELATED"/>
    <property type="match status" value="1"/>
</dbReference>
<keyword evidence="3" id="KW-1185">Reference proteome</keyword>
<feature type="transmembrane region" description="Helical" evidence="1">
    <location>
        <begin position="221"/>
        <end position="242"/>
    </location>
</feature>
<accession>A0ABV1B4U7</accession>
<dbReference type="InterPro" id="IPR007563">
    <property type="entry name" value="DUF554"/>
</dbReference>
<evidence type="ECO:0000313" key="2">
    <source>
        <dbReference type="EMBL" id="MEQ2364995.1"/>
    </source>
</evidence>